<evidence type="ECO:0000313" key="10">
    <source>
        <dbReference type="EMBL" id="PJC24368.1"/>
    </source>
</evidence>
<dbReference type="GO" id="GO:0006227">
    <property type="term" value="P:dUDP biosynthetic process"/>
    <property type="evidence" value="ECO:0007669"/>
    <property type="project" value="TreeGrafter"/>
</dbReference>
<evidence type="ECO:0000256" key="6">
    <source>
        <dbReference type="ARBA" id="ARBA00022840"/>
    </source>
</evidence>
<evidence type="ECO:0000256" key="3">
    <source>
        <dbReference type="ARBA" id="ARBA00022727"/>
    </source>
</evidence>
<comment type="caution">
    <text evidence="10">The sequence shown here is derived from an EMBL/GenBank/DDBJ whole genome shotgun (WGS) entry which is preliminary data.</text>
</comment>
<dbReference type="GO" id="GO:0005829">
    <property type="term" value="C:cytosol"/>
    <property type="evidence" value="ECO:0007669"/>
    <property type="project" value="TreeGrafter"/>
</dbReference>
<dbReference type="HAMAP" id="MF_00165">
    <property type="entry name" value="Thymidylate_kinase"/>
    <property type="match status" value="1"/>
</dbReference>
<evidence type="ECO:0000256" key="1">
    <source>
        <dbReference type="ARBA" id="ARBA00009776"/>
    </source>
</evidence>
<comment type="catalytic activity">
    <reaction evidence="7 8">
        <text>dTMP + ATP = dTDP + ADP</text>
        <dbReference type="Rhea" id="RHEA:13517"/>
        <dbReference type="ChEBI" id="CHEBI:30616"/>
        <dbReference type="ChEBI" id="CHEBI:58369"/>
        <dbReference type="ChEBI" id="CHEBI:63528"/>
        <dbReference type="ChEBI" id="CHEBI:456216"/>
        <dbReference type="EC" id="2.7.4.9"/>
    </reaction>
</comment>
<proteinExistence type="inferred from homology"/>
<evidence type="ECO:0000313" key="11">
    <source>
        <dbReference type="Proteomes" id="UP000230251"/>
    </source>
</evidence>
<dbReference type="CDD" id="cd01672">
    <property type="entry name" value="TMPK"/>
    <property type="match status" value="1"/>
</dbReference>
<dbReference type="GO" id="GO:0005524">
    <property type="term" value="F:ATP binding"/>
    <property type="evidence" value="ECO:0007669"/>
    <property type="project" value="UniProtKB-UniRule"/>
</dbReference>
<dbReference type="Pfam" id="PF02223">
    <property type="entry name" value="Thymidylate_kin"/>
    <property type="match status" value="1"/>
</dbReference>
<evidence type="ECO:0000256" key="2">
    <source>
        <dbReference type="ARBA" id="ARBA00022679"/>
    </source>
</evidence>
<comment type="caution">
    <text evidence="8">Lacks conserved residue(s) required for the propagation of feature annotation.</text>
</comment>
<dbReference type="GO" id="GO:0006233">
    <property type="term" value="P:dTDP biosynthetic process"/>
    <property type="evidence" value="ECO:0007669"/>
    <property type="project" value="InterPro"/>
</dbReference>
<evidence type="ECO:0000256" key="4">
    <source>
        <dbReference type="ARBA" id="ARBA00022741"/>
    </source>
</evidence>
<name>A0A2M8ENR4_9BACT</name>
<organism evidence="10 11">
    <name type="scientific">Candidatus Uhrbacteria bacterium CG_4_9_14_0_2_um_filter_41_50</name>
    <dbReference type="NCBI Taxonomy" id="1975031"/>
    <lineage>
        <taxon>Bacteria</taxon>
        <taxon>Candidatus Uhriibacteriota</taxon>
    </lineage>
</organism>
<protein>
    <recommendedName>
        <fullName evidence="8">Thymidylate kinase</fullName>
        <ecNumber evidence="8">2.7.4.9</ecNumber>
    </recommendedName>
    <alternativeName>
        <fullName evidence="8">dTMP kinase</fullName>
    </alternativeName>
</protein>
<dbReference type="Proteomes" id="UP000230251">
    <property type="component" value="Unassembled WGS sequence"/>
</dbReference>
<keyword evidence="5 8" id="KW-0418">Kinase</keyword>
<accession>A0A2M8ENR4</accession>
<dbReference type="InterPro" id="IPR018094">
    <property type="entry name" value="Thymidylate_kinase"/>
</dbReference>
<comment type="similarity">
    <text evidence="1 8">Belongs to the thymidylate kinase family.</text>
</comment>
<dbReference type="PANTHER" id="PTHR10344">
    <property type="entry name" value="THYMIDYLATE KINASE"/>
    <property type="match status" value="1"/>
</dbReference>
<keyword evidence="4 8" id="KW-0547">Nucleotide-binding</keyword>
<dbReference type="Gene3D" id="3.40.50.300">
    <property type="entry name" value="P-loop containing nucleotide triphosphate hydrolases"/>
    <property type="match status" value="1"/>
</dbReference>
<dbReference type="GO" id="GO:0004798">
    <property type="term" value="F:dTMP kinase activity"/>
    <property type="evidence" value="ECO:0007669"/>
    <property type="project" value="UniProtKB-UniRule"/>
</dbReference>
<dbReference type="InterPro" id="IPR039430">
    <property type="entry name" value="Thymidylate_kin-like_dom"/>
</dbReference>
<dbReference type="AlphaFoldDB" id="A0A2M8ENR4"/>
<dbReference type="InterPro" id="IPR027417">
    <property type="entry name" value="P-loop_NTPase"/>
</dbReference>
<evidence type="ECO:0000256" key="8">
    <source>
        <dbReference type="HAMAP-Rule" id="MF_00165"/>
    </source>
</evidence>
<keyword evidence="2 8" id="KW-0808">Transferase</keyword>
<keyword evidence="3 8" id="KW-0545">Nucleotide biosynthesis</keyword>
<keyword evidence="6 8" id="KW-0067">ATP-binding</keyword>
<dbReference type="EC" id="2.7.4.9" evidence="8"/>
<evidence type="ECO:0000256" key="5">
    <source>
        <dbReference type="ARBA" id="ARBA00022777"/>
    </source>
</evidence>
<reference evidence="11" key="1">
    <citation type="submission" date="2017-09" db="EMBL/GenBank/DDBJ databases">
        <title>Depth-based differentiation of microbial function through sediment-hosted aquifers and enrichment of novel symbionts in the deep terrestrial subsurface.</title>
        <authorList>
            <person name="Probst A.J."/>
            <person name="Ladd B."/>
            <person name="Jarett J.K."/>
            <person name="Geller-Mcgrath D.E."/>
            <person name="Sieber C.M.K."/>
            <person name="Emerson J.B."/>
            <person name="Anantharaman K."/>
            <person name="Thomas B.C."/>
            <person name="Malmstrom R."/>
            <person name="Stieglmeier M."/>
            <person name="Klingl A."/>
            <person name="Woyke T."/>
            <person name="Ryan C.M."/>
            <person name="Banfield J.F."/>
        </authorList>
    </citation>
    <scope>NUCLEOTIDE SEQUENCE [LARGE SCALE GENOMIC DNA]</scope>
</reference>
<dbReference type="GO" id="GO:0006235">
    <property type="term" value="P:dTTP biosynthetic process"/>
    <property type="evidence" value="ECO:0007669"/>
    <property type="project" value="UniProtKB-UniRule"/>
</dbReference>
<dbReference type="PANTHER" id="PTHR10344:SF4">
    <property type="entry name" value="UMP-CMP KINASE 2, MITOCHONDRIAL"/>
    <property type="match status" value="1"/>
</dbReference>
<evidence type="ECO:0000259" key="9">
    <source>
        <dbReference type="Pfam" id="PF02223"/>
    </source>
</evidence>
<gene>
    <name evidence="8" type="primary">tmk</name>
    <name evidence="10" type="ORF">CO057_03525</name>
</gene>
<sequence length="227" mass="25597">MQKMTGKFIVIDGTDGSGKATQTKLLVERMMAEGIPVKTISFPQYGKKSCGPVEKYLSGKYGTADEVGAKAASILYAVDRFDASFEMRQDLEAGTNIVADRYVGSNLGHQGSKIEDSDERKEFYKWNRELEHILFSIPTPDVNIVLHVPTATAIQLAKDRGGWKADIKTDIHETNPDHLRKAEQTYLELTELFDEFKLVECVINENLMSREDIHNKVWEIVKNILNS</sequence>
<dbReference type="EMBL" id="PFSI01000050">
    <property type="protein sequence ID" value="PJC24368.1"/>
    <property type="molecule type" value="Genomic_DNA"/>
</dbReference>
<comment type="function">
    <text evidence="8">Phosphorylation of dTMP to form dTDP in both de novo and salvage pathways of dTTP synthesis.</text>
</comment>
<feature type="domain" description="Thymidylate kinase-like" evidence="9">
    <location>
        <begin position="11"/>
        <end position="196"/>
    </location>
</feature>
<evidence type="ECO:0000256" key="7">
    <source>
        <dbReference type="ARBA" id="ARBA00048743"/>
    </source>
</evidence>
<dbReference type="SUPFAM" id="SSF52540">
    <property type="entry name" value="P-loop containing nucleoside triphosphate hydrolases"/>
    <property type="match status" value="1"/>
</dbReference>